<dbReference type="Pfam" id="PF00561">
    <property type="entry name" value="Abhydrolase_1"/>
    <property type="match status" value="1"/>
</dbReference>
<feature type="domain" description="AB hydrolase-1" evidence="2">
    <location>
        <begin position="104"/>
        <end position="209"/>
    </location>
</feature>
<dbReference type="InterPro" id="IPR052370">
    <property type="entry name" value="Meta-cleavage_hydrolase"/>
</dbReference>
<dbReference type="STRING" id="933388.S7ZIM8"/>
<dbReference type="InterPro" id="IPR029058">
    <property type="entry name" value="AB_hydrolase_fold"/>
</dbReference>
<dbReference type="SUPFAM" id="SSF53474">
    <property type="entry name" value="alpha/beta-Hydrolases"/>
    <property type="match status" value="1"/>
</dbReference>
<dbReference type="GO" id="GO:0072330">
    <property type="term" value="P:monocarboxylic acid biosynthetic process"/>
    <property type="evidence" value="ECO:0007669"/>
    <property type="project" value="UniProtKB-ARBA"/>
</dbReference>
<feature type="transmembrane region" description="Helical" evidence="1">
    <location>
        <begin position="180"/>
        <end position="200"/>
    </location>
</feature>
<gene>
    <name evidence="3" type="ORF">PDE_05446</name>
</gene>
<reference evidence="3 4" key="1">
    <citation type="journal article" date="2013" name="PLoS ONE">
        <title>Genomic and secretomic analyses reveal unique features of the lignocellulolytic enzyme system of Penicillium decumbens.</title>
        <authorList>
            <person name="Liu G."/>
            <person name="Zhang L."/>
            <person name="Wei X."/>
            <person name="Zou G."/>
            <person name="Qin Y."/>
            <person name="Ma L."/>
            <person name="Li J."/>
            <person name="Zheng H."/>
            <person name="Wang S."/>
            <person name="Wang C."/>
            <person name="Xun L."/>
            <person name="Zhao G.-P."/>
            <person name="Zhou Z."/>
            <person name="Qu Y."/>
        </authorList>
    </citation>
    <scope>NUCLEOTIDE SEQUENCE [LARGE SCALE GENOMIC DNA]</scope>
    <source>
        <strain evidence="4">114-2 / CGMCC 5302</strain>
    </source>
</reference>
<proteinExistence type="predicted"/>
<sequence>MALYHQTVDFFSESWANQRTQLPLLAVTGASFTLGLLLRSLLKGDKHKGAILASPRTRVLSHLSEEEKRQLPLPDDVLPGARDVASPYGSIRVYEWGREDGPKVLLVHGITTPCIALGGVAHALVDRGCRVMLFDLFGRGYSDCPSDMPQDERLFATQVMLALTTSPISWTGTSSGKFSLVGYSLGGGIAAAFASFFPQLLSSLVLLAPAGLVRDSQISFQGRLLYSGGLMPEGLLSFLVSRRLKSGRLIAPKKDKQGKLNAQDALTEEMPSDDAAADQVLSREYPHVTVPSAVAWQVHHHAGFVHSFMSSMRHGPILGSRQKVHWARLGEYLSAQNSNGAGNGREKGLPSHKVHILCGNTDTIIIKDELVSDAAAVLGGNVVFKFYDAGHEFPSTKYEEVAAYIEKVL</sequence>
<feature type="transmembrane region" description="Helical" evidence="1">
    <location>
        <begin position="20"/>
        <end position="38"/>
    </location>
</feature>
<dbReference type="PRINTS" id="PR00111">
    <property type="entry name" value="ABHYDROLASE"/>
</dbReference>
<keyword evidence="1" id="KW-0812">Transmembrane</keyword>
<name>S7ZIM8_PENO1</name>
<dbReference type="PANTHER" id="PTHR43139:SF65">
    <property type="entry name" value="HYDROLASE FAMILY PROTEIN, PUTATIVE (AFU_ORTHOLOGUE AFUA_6G07060)-RELATED"/>
    <property type="match status" value="1"/>
</dbReference>
<keyword evidence="1" id="KW-1133">Transmembrane helix</keyword>
<accession>S7ZIM8</accession>
<keyword evidence="4" id="KW-1185">Reference proteome</keyword>
<dbReference type="PhylomeDB" id="S7ZIM8"/>
<dbReference type="PANTHER" id="PTHR43139">
    <property type="entry name" value="SI:DKEY-122A22.2"/>
    <property type="match status" value="1"/>
</dbReference>
<dbReference type="Proteomes" id="UP000019376">
    <property type="component" value="Unassembled WGS sequence"/>
</dbReference>
<dbReference type="eggNOG" id="ENOG502S1BG">
    <property type="taxonomic scope" value="Eukaryota"/>
</dbReference>
<dbReference type="GO" id="GO:0005783">
    <property type="term" value="C:endoplasmic reticulum"/>
    <property type="evidence" value="ECO:0007669"/>
    <property type="project" value="TreeGrafter"/>
</dbReference>
<organism evidence="3 4">
    <name type="scientific">Penicillium oxalicum (strain 114-2 / CGMCC 5302)</name>
    <name type="common">Penicillium decumbens</name>
    <dbReference type="NCBI Taxonomy" id="933388"/>
    <lineage>
        <taxon>Eukaryota</taxon>
        <taxon>Fungi</taxon>
        <taxon>Dikarya</taxon>
        <taxon>Ascomycota</taxon>
        <taxon>Pezizomycotina</taxon>
        <taxon>Eurotiomycetes</taxon>
        <taxon>Eurotiomycetidae</taxon>
        <taxon>Eurotiales</taxon>
        <taxon>Aspergillaceae</taxon>
        <taxon>Penicillium</taxon>
    </lineage>
</organism>
<keyword evidence="1" id="KW-0472">Membrane</keyword>
<evidence type="ECO:0000313" key="3">
    <source>
        <dbReference type="EMBL" id="EPS30495.1"/>
    </source>
</evidence>
<dbReference type="GO" id="GO:0017000">
    <property type="term" value="P:antibiotic biosynthetic process"/>
    <property type="evidence" value="ECO:0007669"/>
    <property type="project" value="UniProtKB-ARBA"/>
</dbReference>
<dbReference type="AlphaFoldDB" id="S7ZIM8"/>
<evidence type="ECO:0000313" key="4">
    <source>
        <dbReference type="Proteomes" id="UP000019376"/>
    </source>
</evidence>
<dbReference type="HOGENOM" id="CLU_020336_11_1_1"/>
<dbReference type="EMBL" id="KB644412">
    <property type="protein sequence ID" value="EPS30495.1"/>
    <property type="molecule type" value="Genomic_DNA"/>
</dbReference>
<dbReference type="Gene3D" id="3.40.50.1820">
    <property type="entry name" value="alpha/beta hydrolase"/>
    <property type="match status" value="1"/>
</dbReference>
<protein>
    <recommendedName>
        <fullName evidence="2">AB hydrolase-1 domain-containing protein</fullName>
    </recommendedName>
</protein>
<dbReference type="InterPro" id="IPR000073">
    <property type="entry name" value="AB_hydrolase_1"/>
</dbReference>
<evidence type="ECO:0000256" key="1">
    <source>
        <dbReference type="SAM" id="Phobius"/>
    </source>
</evidence>
<evidence type="ECO:0000259" key="2">
    <source>
        <dbReference type="Pfam" id="PF00561"/>
    </source>
</evidence>
<dbReference type="OrthoDB" id="408373at2759"/>